<keyword evidence="1" id="KW-0812">Transmembrane</keyword>
<organism evidence="2 3">
    <name type="scientific">Streptomyces lienomycini</name>
    <dbReference type="NCBI Taxonomy" id="284035"/>
    <lineage>
        <taxon>Bacteria</taxon>
        <taxon>Bacillati</taxon>
        <taxon>Actinomycetota</taxon>
        <taxon>Actinomycetes</taxon>
        <taxon>Kitasatosporales</taxon>
        <taxon>Streptomycetaceae</taxon>
        <taxon>Streptomyces</taxon>
    </lineage>
</organism>
<feature type="transmembrane region" description="Helical" evidence="1">
    <location>
        <begin position="20"/>
        <end position="38"/>
    </location>
</feature>
<gene>
    <name evidence="2" type="ORF">ACFPRC_05510</name>
</gene>
<comment type="caution">
    <text evidence="2">The sequence shown here is derived from an EMBL/GenBank/DDBJ whole genome shotgun (WGS) entry which is preliminary data.</text>
</comment>
<evidence type="ECO:0000256" key="1">
    <source>
        <dbReference type="SAM" id="Phobius"/>
    </source>
</evidence>
<sequence>MSSDSSQSPPDAPDLPDRRPLIAFTWLWVGAPLAYGLYELVRKATQLFTG</sequence>
<evidence type="ECO:0000313" key="2">
    <source>
        <dbReference type="EMBL" id="MFC5014333.1"/>
    </source>
</evidence>
<reference evidence="3" key="1">
    <citation type="journal article" date="2019" name="Int. J. Syst. Evol. Microbiol.">
        <title>The Global Catalogue of Microorganisms (GCM) 10K type strain sequencing project: providing services to taxonomists for standard genome sequencing and annotation.</title>
        <authorList>
            <consortium name="The Broad Institute Genomics Platform"/>
            <consortium name="The Broad Institute Genome Sequencing Center for Infectious Disease"/>
            <person name="Wu L."/>
            <person name="Ma J."/>
        </authorList>
    </citation>
    <scope>NUCLEOTIDE SEQUENCE [LARGE SCALE GENOMIC DNA]</scope>
    <source>
        <strain evidence="3">CGMCC 4.1542</strain>
    </source>
</reference>
<accession>A0ABV9WN78</accession>
<keyword evidence="3" id="KW-1185">Reference proteome</keyword>
<proteinExistence type="predicted"/>
<protein>
    <submittedName>
        <fullName evidence="2">Uncharacterized protein</fullName>
    </submittedName>
</protein>
<keyword evidence="1" id="KW-0472">Membrane</keyword>
<name>A0ABV9WN78_9ACTN</name>
<keyword evidence="1" id="KW-1133">Transmembrane helix</keyword>
<dbReference type="Proteomes" id="UP001595855">
    <property type="component" value="Unassembled WGS sequence"/>
</dbReference>
<evidence type="ECO:0000313" key="3">
    <source>
        <dbReference type="Proteomes" id="UP001595855"/>
    </source>
</evidence>
<dbReference type="RefSeq" id="WP_271321372.1">
    <property type="nucleotide sequence ID" value="NZ_BAAATN010000013.1"/>
</dbReference>
<dbReference type="EMBL" id="JBHSJO010000001">
    <property type="protein sequence ID" value="MFC5014333.1"/>
    <property type="molecule type" value="Genomic_DNA"/>
</dbReference>